<dbReference type="InterPro" id="IPR001478">
    <property type="entry name" value="PDZ"/>
</dbReference>
<proteinExistence type="inferred from homology"/>
<dbReference type="InterPro" id="IPR001940">
    <property type="entry name" value="Peptidase_S1C"/>
</dbReference>
<name>A0A0Q0T0K7_9PSED</name>
<protein>
    <submittedName>
        <fullName evidence="6">2-alkenal reductase</fullName>
    </submittedName>
</protein>
<dbReference type="PROSITE" id="PS50106">
    <property type="entry name" value="PDZ"/>
    <property type="match status" value="1"/>
</dbReference>
<evidence type="ECO:0000256" key="4">
    <source>
        <dbReference type="ARBA" id="ARBA00022825"/>
    </source>
</evidence>
<keyword evidence="7" id="KW-1185">Reference proteome</keyword>
<keyword evidence="4" id="KW-0720">Serine protease</keyword>
<dbReference type="SUPFAM" id="SSF50494">
    <property type="entry name" value="Trypsin-like serine proteases"/>
    <property type="match status" value="1"/>
</dbReference>
<dbReference type="InterPro" id="IPR051201">
    <property type="entry name" value="Chloro_Bact_Ser_Proteases"/>
</dbReference>
<dbReference type="AlphaFoldDB" id="A0A0Q0T0K7"/>
<evidence type="ECO:0000256" key="3">
    <source>
        <dbReference type="ARBA" id="ARBA00022801"/>
    </source>
</evidence>
<dbReference type="InterPro" id="IPR009003">
    <property type="entry name" value="Peptidase_S1_PA"/>
</dbReference>
<dbReference type="STRING" id="1563157.AQS70_02620"/>
<reference evidence="6 7" key="1">
    <citation type="submission" date="2015-10" db="EMBL/GenBank/DDBJ databases">
        <title>Pseudomonas helleri sp. nov. and Pseudomonas weihenstephanensis sp. nov., isolated from raw cows milk.</title>
        <authorList>
            <person name="Von Neubeck M."/>
            <person name="Huptas C."/>
            <person name="Wenning M."/>
            <person name="Scherer S."/>
        </authorList>
    </citation>
    <scope>NUCLEOTIDE SEQUENCE [LARGE SCALE GENOMIC DNA]</scope>
    <source>
        <strain evidence="6 7">BSTT44</strain>
    </source>
</reference>
<evidence type="ECO:0000313" key="6">
    <source>
        <dbReference type="EMBL" id="KQB53094.1"/>
    </source>
</evidence>
<dbReference type="RefSeq" id="WP_055103403.1">
    <property type="nucleotide sequence ID" value="NZ_LLWH01000176.1"/>
</dbReference>
<keyword evidence="2" id="KW-0645">Protease</keyword>
<dbReference type="FunFam" id="2.40.10.10:FF:000001">
    <property type="entry name" value="Periplasmic serine protease DegS"/>
    <property type="match status" value="1"/>
</dbReference>
<dbReference type="OrthoDB" id="9758917at2"/>
<dbReference type="InterPro" id="IPR036034">
    <property type="entry name" value="PDZ_sf"/>
</dbReference>
<dbReference type="Pfam" id="PF13365">
    <property type="entry name" value="Trypsin_2"/>
    <property type="match status" value="1"/>
</dbReference>
<dbReference type="SMART" id="SM00228">
    <property type="entry name" value="PDZ"/>
    <property type="match status" value="1"/>
</dbReference>
<evidence type="ECO:0000256" key="2">
    <source>
        <dbReference type="ARBA" id="ARBA00022670"/>
    </source>
</evidence>
<dbReference type="Gene3D" id="2.40.10.120">
    <property type="match status" value="1"/>
</dbReference>
<dbReference type="PANTHER" id="PTHR43343">
    <property type="entry name" value="PEPTIDASE S12"/>
    <property type="match status" value="1"/>
</dbReference>
<comment type="similarity">
    <text evidence="1">Belongs to the peptidase S1C family.</text>
</comment>
<organism evidence="6 7">
    <name type="scientific">Pseudomonas endophytica</name>
    <dbReference type="NCBI Taxonomy" id="1563157"/>
    <lineage>
        <taxon>Bacteria</taxon>
        <taxon>Pseudomonadati</taxon>
        <taxon>Pseudomonadota</taxon>
        <taxon>Gammaproteobacteria</taxon>
        <taxon>Pseudomonadales</taxon>
        <taxon>Pseudomonadaceae</taxon>
        <taxon>Pseudomonas</taxon>
    </lineage>
</organism>
<comment type="caution">
    <text evidence="6">The sequence shown here is derived from an EMBL/GenBank/DDBJ whole genome shotgun (WGS) entry which is preliminary data.</text>
</comment>
<sequence length="385" mass="41115">MFKALRFFGWPLLAGVLIALLIIQRYPEWVGLPSLDVNLQQAPRTNYVQQGPVTYADAVTRAAPAVANLYTTKVVNKNATPLFEDPQFRRFFGNNAPKQKRMESSLGSAVIMSPEGYLLTNNHVVAGADQIVVALKDGRETLARMIGSDPETDLAVLKIDLKNLPSITIGRSDALRIGDIALAIGNPFGVGQTTTMGIISATGRNQLGLNNYEDFIQTDAAINPGNSGGALVDANGNLTGINTAIFSESGGSQGIGFAIPINLAMEVMKSIIEHGQVIRGWLGIEVQSLTPDLAESFGMNGRPGVVVAGIFRDGPAQKAGMQLGDVILSIDGEPANDGRRSMNQVARIKPSDKVAIKVLRNGKELKLTAEVGLRPQQEQPAHPTK</sequence>
<dbReference type="GO" id="GO:0004252">
    <property type="term" value="F:serine-type endopeptidase activity"/>
    <property type="evidence" value="ECO:0007669"/>
    <property type="project" value="InterPro"/>
</dbReference>
<feature type="domain" description="PDZ" evidence="5">
    <location>
        <begin position="271"/>
        <end position="362"/>
    </location>
</feature>
<dbReference type="CDD" id="cd10839">
    <property type="entry name" value="cpPDZ1_DegP-like"/>
    <property type="match status" value="1"/>
</dbReference>
<dbReference type="EMBL" id="LLWH01000176">
    <property type="protein sequence ID" value="KQB53094.1"/>
    <property type="molecule type" value="Genomic_DNA"/>
</dbReference>
<evidence type="ECO:0000256" key="1">
    <source>
        <dbReference type="ARBA" id="ARBA00010541"/>
    </source>
</evidence>
<keyword evidence="3" id="KW-0378">Hydrolase</keyword>
<evidence type="ECO:0000259" key="5">
    <source>
        <dbReference type="PROSITE" id="PS50106"/>
    </source>
</evidence>
<accession>A0A0Q0T0K7</accession>
<dbReference type="Gene3D" id="2.30.42.10">
    <property type="match status" value="1"/>
</dbReference>
<dbReference type="Proteomes" id="UP000050342">
    <property type="component" value="Unassembled WGS sequence"/>
</dbReference>
<evidence type="ECO:0000313" key="7">
    <source>
        <dbReference type="Proteomes" id="UP000050342"/>
    </source>
</evidence>
<gene>
    <name evidence="6" type="ORF">AQS70_02620</name>
</gene>
<dbReference type="PRINTS" id="PR00834">
    <property type="entry name" value="PROTEASES2C"/>
</dbReference>
<dbReference type="GO" id="GO:0006508">
    <property type="term" value="P:proteolysis"/>
    <property type="evidence" value="ECO:0007669"/>
    <property type="project" value="UniProtKB-KW"/>
</dbReference>
<dbReference type="PANTHER" id="PTHR43343:SF3">
    <property type="entry name" value="PROTEASE DO-LIKE 8, CHLOROPLASTIC"/>
    <property type="match status" value="1"/>
</dbReference>
<dbReference type="SUPFAM" id="SSF50156">
    <property type="entry name" value="PDZ domain-like"/>
    <property type="match status" value="1"/>
</dbReference>
<dbReference type="Pfam" id="PF13180">
    <property type="entry name" value="PDZ_2"/>
    <property type="match status" value="1"/>
</dbReference>